<evidence type="ECO:0000256" key="1">
    <source>
        <dbReference type="SAM" id="MobiDB-lite"/>
    </source>
</evidence>
<dbReference type="Proteomes" id="UP000789759">
    <property type="component" value="Unassembled WGS sequence"/>
</dbReference>
<feature type="compositionally biased region" description="Polar residues" evidence="1">
    <location>
        <begin position="20"/>
        <end position="41"/>
    </location>
</feature>
<dbReference type="AlphaFoldDB" id="A0A9N9N8J0"/>
<feature type="region of interest" description="Disordered" evidence="1">
    <location>
        <begin position="19"/>
        <end position="49"/>
    </location>
</feature>
<feature type="compositionally biased region" description="Basic and acidic residues" evidence="1">
    <location>
        <begin position="82"/>
        <end position="97"/>
    </location>
</feature>
<protein>
    <submittedName>
        <fullName evidence="2">20267_t:CDS:1</fullName>
    </submittedName>
</protein>
<proteinExistence type="predicted"/>
<accession>A0A9N9N8J0</accession>
<reference evidence="2" key="1">
    <citation type="submission" date="2021-06" db="EMBL/GenBank/DDBJ databases">
        <authorList>
            <person name="Kallberg Y."/>
            <person name="Tangrot J."/>
            <person name="Rosling A."/>
        </authorList>
    </citation>
    <scope>NUCLEOTIDE SEQUENCE</scope>
    <source>
        <strain evidence="2">FL966</strain>
    </source>
</reference>
<keyword evidence="3" id="KW-1185">Reference proteome</keyword>
<comment type="caution">
    <text evidence="2">The sequence shown here is derived from an EMBL/GenBank/DDBJ whole genome shotgun (WGS) entry which is preliminary data.</text>
</comment>
<evidence type="ECO:0000313" key="2">
    <source>
        <dbReference type="EMBL" id="CAG8712049.1"/>
    </source>
</evidence>
<sequence length="103" mass="12491">MKKLRRSTRKEEKALVHISQARNQTTKKPNKVNIPTQNQKSNFKRPKVKYQERRMCISKRIFKQENQTTKLIYPPKTKRPIPNKEAKKKYQERKKDVSNIFHK</sequence>
<dbReference type="EMBL" id="CAJVQA010011917">
    <property type="protein sequence ID" value="CAG8712049.1"/>
    <property type="molecule type" value="Genomic_DNA"/>
</dbReference>
<evidence type="ECO:0000313" key="3">
    <source>
        <dbReference type="Proteomes" id="UP000789759"/>
    </source>
</evidence>
<feature type="region of interest" description="Disordered" evidence="1">
    <location>
        <begin position="73"/>
        <end position="103"/>
    </location>
</feature>
<name>A0A9N9N8J0_9GLOM</name>
<gene>
    <name evidence="2" type="ORF">CPELLU_LOCUS12382</name>
</gene>
<organism evidence="2 3">
    <name type="scientific">Cetraspora pellucida</name>
    <dbReference type="NCBI Taxonomy" id="1433469"/>
    <lineage>
        <taxon>Eukaryota</taxon>
        <taxon>Fungi</taxon>
        <taxon>Fungi incertae sedis</taxon>
        <taxon>Mucoromycota</taxon>
        <taxon>Glomeromycotina</taxon>
        <taxon>Glomeromycetes</taxon>
        <taxon>Diversisporales</taxon>
        <taxon>Gigasporaceae</taxon>
        <taxon>Cetraspora</taxon>
    </lineage>
</organism>